<dbReference type="SMART" id="SM00882">
    <property type="entry name" value="CoA_trans"/>
    <property type="match status" value="1"/>
</dbReference>
<gene>
    <name evidence="2" type="ORF">G3I53_28460</name>
</gene>
<dbReference type="InterPro" id="IPR004165">
    <property type="entry name" value="CoA_trans_fam_I"/>
</dbReference>
<dbReference type="PANTHER" id="PTHR43293:SF3">
    <property type="entry name" value="CHOLESTEROL RING-CLEAVING HYDROLASE IPDB SUBUNIT"/>
    <property type="match status" value="1"/>
</dbReference>
<name>A0A6G3R297_9ACTN</name>
<dbReference type="PANTHER" id="PTHR43293">
    <property type="entry name" value="ACETATE COA-TRANSFERASE YDIF"/>
    <property type="match status" value="1"/>
</dbReference>
<accession>A0A6G3R297</accession>
<dbReference type="EMBL" id="JAAGMD010000791">
    <property type="protein sequence ID" value="NEA89869.1"/>
    <property type="molecule type" value="Genomic_DNA"/>
</dbReference>
<comment type="similarity">
    <text evidence="1">Belongs to the 3-oxoacid CoA-transferase subunit B family.</text>
</comment>
<dbReference type="AlphaFoldDB" id="A0A6G3R297"/>
<dbReference type="Pfam" id="PF01144">
    <property type="entry name" value="CoA_trans"/>
    <property type="match status" value="1"/>
</dbReference>
<dbReference type="InterPro" id="IPR037171">
    <property type="entry name" value="NagB/RpiA_transferase-like"/>
</dbReference>
<reference evidence="2" key="1">
    <citation type="submission" date="2020-01" db="EMBL/GenBank/DDBJ databases">
        <title>Insect and environment-associated Actinomycetes.</title>
        <authorList>
            <person name="Currrie C."/>
            <person name="Chevrette M."/>
            <person name="Carlson C."/>
            <person name="Stubbendieck R."/>
            <person name="Wendt-Pienkowski E."/>
        </authorList>
    </citation>
    <scope>NUCLEOTIDE SEQUENCE</scope>
    <source>
        <strain evidence="2">SID14436</strain>
    </source>
</reference>
<organism evidence="2">
    <name type="scientific">Streptomyces sp. SID14436</name>
    <dbReference type="NCBI Taxonomy" id="2706070"/>
    <lineage>
        <taxon>Bacteria</taxon>
        <taxon>Bacillati</taxon>
        <taxon>Actinomycetota</taxon>
        <taxon>Actinomycetes</taxon>
        <taxon>Kitasatosporales</taxon>
        <taxon>Streptomycetaceae</taxon>
        <taxon>Streptomyces</taxon>
    </lineage>
</organism>
<dbReference type="Gene3D" id="3.40.1080.10">
    <property type="entry name" value="Glutaconate Coenzyme A-transferase"/>
    <property type="match status" value="2"/>
</dbReference>
<dbReference type="GO" id="GO:0008410">
    <property type="term" value="F:CoA-transferase activity"/>
    <property type="evidence" value="ECO:0007669"/>
    <property type="project" value="InterPro"/>
</dbReference>
<keyword evidence="2" id="KW-0808">Transferase</keyword>
<dbReference type="RefSeq" id="WP_164333312.1">
    <property type="nucleotide sequence ID" value="NZ_JAAGMD010000791.1"/>
</dbReference>
<comment type="caution">
    <text evidence="2">The sequence shown here is derived from an EMBL/GenBank/DDBJ whole genome shotgun (WGS) entry which is preliminary data.</text>
</comment>
<sequence>MTTTPEHPAATGHRTGPYLAADPDDLIRRFVREGDHLHAAATMSRPNALLNAVCRTFAGSRSLTVSTTAVHSSAHALALSGAVRKVITGFVGDTYPSPRPNRLYRELAEGRPFEIEMWSLLTYTQRLIAAALGQPFATTGSRLAETDLRHGKEGSLHLVPHPEDPERTVALLSPLRPRFALFHGVVADSRGNIVACPPLGEGPWAAYAATDGVLASVEAIVDDEVVAAMPDRVVIPAARVLGLCEAPLGAHPQSLRTGRLAGVDGYLDDYDFLTGIVGACTTPETAAAWYEEWVGGVSGHAEYLEKLGERRRSGLLFPAPPGGSAVAEQAAPPVDASAAPTEQEQLIVLGARAVADLVRERGYDTLLAGIGTSHMAAWLAARLLADDGIQVRVAAELGLQSMDPEPGDVFLFSQRHAERSQMLAGVAETLGGAVAANPRCLGVLSAAEIDPDANINTTLLPNGRWITGSGGANDIASTVDCVVVAAASARRYVPRLAHLTSPGRRVRDVVSQFGRFTRTGAGDAFELTSWLAPVPGRGRTEADLPDGPEAAVRDLTGWDFPDGSTGVSAFLHDEKAVTTEELALLRTMDPEGCYR</sequence>
<evidence type="ECO:0000313" key="2">
    <source>
        <dbReference type="EMBL" id="NEA89869.1"/>
    </source>
</evidence>
<dbReference type="SUPFAM" id="SSF100950">
    <property type="entry name" value="NagB/RpiA/CoA transferase-like"/>
    <property type="match status" value="2"/>
</dbReference>
<proteinExistence type="inferred from homology"/>
<protein>
    <submittedName>
        <fullName evidence="2">Acetate CoA-transferase</fullName>
    </submittedName>
</protein>
<evidence type="ECO:0000256" key="1">
    <source>
        <dbReference type="ARBA" id="ARBA00007047"/>
    </source>
</evidence>